<reference evidence="1 2" key="1">
    <citation type="submission" date="2019-02" db="EMBL/GenBank/DDBJ databases">
        <title>Genome sequencing of the rare red list fungi Bondarzewia mesenterica.</title>
        <authorList>
            <person name="Buettner E."/>
            <person name="Kellner H."/>
        </authorList>
    </citation>
    <scope>NUCLEOTIDE SEQUENCE [LARGE SCALE GENOMIC DNA]</scope>
    <source>
        <strain evidence="1 2">DSM 108281</strain>
    </source>
</reference>
<dbReference type="AlphaFoldDB" id="A0A4S4L1V9"/>
<name>A0A4S4L1V9_9AGAM</name>
<proteinExistence type="predicted"/>
<evidence type="ECO:0000313" key="2">
    <source>
        <dbReference type="Proteomes" id="UP000310158"/>
    </source>
</evidence>
<sequence>MCTIALDLLASHVTYIGLEIFHSPIHRNWVLKYAVPHSPADAETWAAKTIILQLHVSLVSKENGPIAPRAVLDGRGCHGLYASLSKFLSEALLDYTVVIDIVSDLEWGSKADRLCAAAVVLTGEFDKCLSCINGPGQKRRIRFIQQKLFHTCLLLSEDLQLQRA</sequence>
<keyword evidence="2" id="KW-1185">Reference proteome</keyword>
<evidence type="ECO:0000313" key="1">
    <source>
        <dbReference type="EMBL" id="THH03440.1"/>
    </source>
</evidence>
<dbReference type="EMBL" id="SGPL01001347">
    <property type="protein sequence ID" value="THH03440.1"/>
    <property type="molecule type" value="Genomic_DNA"/>
</dbReference>
<gene>
    <name evidence="1" type="ORF">EW146_g10443</name>
</gene>
<protein>
    <submittedName>
        <fullName evidence="1">Uncharacterized protein</fullName>
    </submittedName>
</protein>
<dbReference type="Proteomes" id="UP000310158">
    <property type="component" value="Unassembled WGS sequence"/>
</dbReference>
<accession>A0A4S4L1V9</accession>
<comment type="caution">
    <text evidence="1">The sequence shown here is derived from an EMBL/GenBank/DDBJ whole genome shotgun (WGS) entry which is preliminary data.</text>
</comment>
<organism evidence="1 2">
    <name type="scientific">Bondarzewia mesenterica</name>
    <dbReference type="NCBI Taxonomy" id="1095465"/>
    <lineage>
        <taxon>Eukaryota</taxon>
        <taxon>Fungi</taxon>
        <taxon>Dikarya</taxon>
        <taxon>Basidiomycota</taxon>
        <taxon>Agaricomycotina</taxon>
        <taxon>Agaricomycetes</taxon>
        <taxon>Russulales</taxon>
        <taxon>Bondarzewiaceae</taxon>
        <taxon>Bondarzewia</taxon>
    </lineage>
</organism>